<reference evidence="1 2" key="1">
    <citation type="submission" date="2020-08" db="EMBL/GenBank/DDBJ databases">
        <title>Complete Genome Sequence of Effusibacillus dendaii Strain skT53, Isolated from Farmland soil.</title>
        <authorList>
            <person name="Konishi T."/>
            <person name="Kawasaki H."/>
        </authorList>
    </citation>
    <scope>NUCLEOTIDE SEQUENCE [LARGE SCALE GENOMIC DNA]</scope>
    <source>
        <strain evidence="2">skT53</strain>
    </source>
</reference>
<dbReference type="Gene3D" id="1.10.1220.10">
    <property type="entry name" value="Met repressor-like"/>
    <property type="match status" value="1"/>
</dbReference>
<evidence type="ECO:0000313" key="1">
    <source>
        <dbReference type="EMBL" id="BCJ86503.1"/>
    </source>
</evidence>
<dbReference type="AlphaFoldDB" id="A0A7I8D8M9"/>
<name>A0A7I8D8M9_9BACL</name>
<dbReference type="InterPro" id="IPR010985">
    <property type="entry name" value="Ribbon_hlx_hlx"/>
</dbReference>
<dbReference type="Proteomes" id="UP000593802">
    <property type="component" value="Chromosome"/>
</dbReference>
<evidence type="ECO:0008006" key="3">
    <source>
        <dbReference type="Google" id="ProtNLM"/>
    </source>
</evidence>
<dbReference type="KEGG" id="eff:skT53_14880"/>
<evidence type="ECO:0000313" key="2">
    <source>
        <dbReference type="Proteomes" id="UP000593802"/>
    </source>
</evidence>
<dbReference type="EMBL" id="AP023366">
    <property type="protein sequence ID" value="BCJ86503.1"/>
    <property type="molecule type" value="Genomic_DNA"/>
</dbReference>
<dbReference type="InterPro" id="IPR008651">
    <property type="entry name" value="Uncharacterised_HicB"/>
</dbReference>
<protein>
    <recommendedName>
        <fullName evidence="3">Toxin-antitoxin system HicB family antitoxin</fullName>
    </recommendedName>
</protein>
<organism evidence="1 2">
    <name type="scientific">Effusibacillus dendaii</name>
    <dbReference type="NCBI Taxonomy" id="2743772"/>
    <lineage>
        <taxon>Bacteria</taxon>
        <taxon>Bacillati</taxon>
        <taxon>Bacillota</taxon>
        <taxon>Bacilli</taxon>
        <taxon>Bacillales</taxon>
        <taxon>Alicyclobacillaceae</taxon>
        <taxon>Effusibacillus</taxon>
    </lineage>
</organism>
<dbReference type="GO" id="GO:0006355">
    <property type="term" value="P:regulation of DNA-templated transcription"/>
    <property type="evidence" value="ECO:0007669"/>
    <property type="project" value="InterPro"/>
</dbReference>
<sequence length="55" mass="6188">MNSPKRSQITLRLNKDLDERIALLSNKIGVSKNAYILMVLARELDVKNEQTSTSA</sequence>
<gene>
    <name evidence="1" type="ORF">skT53_14880</name>
</gene>
<keyword evidence="2" id="KW-1185">Reference proteome</keyword>
<dbReference type="RefSeq" id="WP_200760500.1">
    <property type="nucleotide sequence ID" value="NZ_AP023366.1"/>
</dbReference>
<dbReference type="Pfam" id="PF05534">
    <property type="entry name" value="HicB"/>
    <property type="match status" value="1"/>
</dbReference>
<proteinExistence type="predicted"/>
<dbReference type="InterPro" id="IPR013321">
    <property type="entry name" value="Arc_rbn_hlx_hlx"/>
</dbReference>
<accession>A0A7I8D8M9</accession>
<dbReference type="SUPFAM" id="SSF47598">
    <property type="entry name" value="Ribbon-helix-helix"/>
    <property type="match status" value="1"/>
</dbReference>